<feature type="signal peptide" evidence="4">
    <location>
        <begin position="1"/>
        <end position="31"/>
    </location>
</feature>
<dbReference type="PANTHER" id="PTHR30085">
    <property type="entry name" value="AMINO ACID ABC TRANSPORTER PERMEASE"/>
    <property type="match status" value="1"/>
</dbReference>
<evidence type="ECO:0000256" key="2">
    <source>
        <dbReference type="ARBA" id="ARBA00022448"/>
    </source>
</evidence>
<dbReference type="Proteomes" id="UP001237156">
    <property type="component" value="Unassembled WGS sequence"/>
</dbReference>
<dbReference type="PANTHER" id="PTHR30085:SF2">
    <property type="entry name" value="GLUTAMATE_ASPARTATE IMPORT SOLUTE-BINDING PROTEIN"/>
    <property type="match status" value="1"/>
</dbReference>
<dbReference type="GO" id="GO:0005576">
    <property type="term" value="C:extracellular region"/>
    <property type="evidence" value="ECO:0007669"/>
    <property type="project" value="TreeGrafter"/>
</dbReference>
<evidence type="ECO:0000256" key="4">
    <source>
        <dbReference type="SAM" id="SignalP"/>
    </source>
</evidence>
<organism evidence="6 7">
    <name type="scientific">Ottowia cancrivicina</name>
    <dbReference type="NCBI Taxonomy" id="3040346"/>
    <lineage>
        <taxon>Bacteria</taxon>
        <taxon>Pseudomonadati</taxon>
        <taxon>Pseudomonadota</taxon>
        <taxon>Betaproteobacteria</taxon>
        <taxon>Burkholderiales</taxon>
        <taxon>Comamonadaceae</taxon>
        <taxon>Ottowia</taxon>
    </lineage>
</organism>
<reference evidence="6 7" key="1">
    <citation type="submission" date="2023-04" db="EMBL/GenBank/DDBJ databases">
        <title>Ottowia paracancer sp. nov., isolated from human stomach.</title>
        <authorList>
            <person name="Song Y."/>
        </authorList>
    </citation>
    <scope>NUCLEOTIDE SEQUENCE [LARGE SCALE GENOMIC DNA]</scope>
    <source>
        <strain evidence="6 7">10c7w1</strain>
    </source>
</reference>
<dbReference type="RefSeq" id="WP_279524318.1">
    <property type="nucleotide sequence ID" value="NZ_JARVII010000011.1"/>
</dbReference>
<keyword evidence="3 4" id="KW-0732">Signal</keyword>
<dbReference type="GO" id="GO:0030288">
    <property type="term" value="C:outer membrane-bounded periplasmic space"/>
    <property type="evidence" value="ECO:0007669"/>
    <property type="project" value="TreeGrafter"/>
</dbReference>
<dbReference type="InterPro" id="IPR001638">
    <property type="entry name" value="Solute-binding_3/MltF_N"/>
</dbReference>
<feature type="domain" description="Solute-binding protein family 3/N-terminal" evidence="5">
    <location>
        <begin position="43"/>
        <end position="272"/>
    </location>
</feature>
<keyword evidence="7" id="KW-1185">Reference proteome</keyword>
<feature type="chain" id="PRO_5043375385" evidence="4">
    <location>
        <begin position="32"/>
        <end position="305"/>
    </location>
</feature>
<evidence type="ECO:0000313" key="6">
    <source>
        <dbReference type="EMBL" id="MDG9699416.1"/>
    </source>
</evidence>
<comment type="similarity">
    <text evidence="1">Belongs to the bacterial solute-binding protein 3 family.</text>
</comment>
<dbReference type="InterPro" id="IPR051455">
    <property type="entry name" value="Bact_solute-bind_prot3"/>
</dbReference>
<keyword evidence="2" id="KW-0813">Transport</keyword>
<dbReference type="SUPFAM" id="SSF53850">
    <property type="entry name" value="Periplasmic binding protein-like II"/>
    <property type="match status" value="1"/>
</dbReference>
<dbReference type="CDD" id="cd13688">
    <property type="entry name" value="PBP2_GltI_DEBP"/>
    <property type="match status" value="1"/>
</dbReference>
<name>A0AAW6RLH5_9BURK</name>
<evidence type="ECO:0000256" key="1">
    <source>
        <dbReference type="ARBA" id="ARBA00010333"/>
    </source>
</evidence>
<dbReference type="AlphaFoldDB" id="A0AAW6RLH5"/>
<comment type="caution">
    <text evidence="6">The sequence shown here is derived from an EMBL/GenBank/DDBJ whole genome shotgun (WGS) entry which is preliminary data.</text>
</comment>
<evidence type="ECO:0000313" key="7">
    <source>
        <dbReference type="Proteomes" id="UP001237156"/>
    </source>
</evidence>
<dbReference type="SMART" id="SM00062">
    <property type="entry name" value="PBPb"/>
    <property type="match status" value="1"/>
</dbReference>
<dbReference type="Gene3D" id="3.40.190.10">
    <property type="entry name" value="Periplasmic binding protein-like II"/>
    <property type="match status" value="2"/>
</dbReference>
<accession>A0AAW6RLH5</accession>
<protein>
    <submittedName>
        <fullName evidence="6">Amino acid ABC transporter substrate-binding protein</fullName>
    </submittedName>
</protein>
<gene>
    <name evidence="6" type="ORF">QB898_06745</name>
</gene>
<evidence type="ECO:0000256" key="3">
    <source>
        <dbReference type="ARBA" id="ARBA00022729"/>
    </source>
</evidence>
<dbReference type="Pfam" id="PF00497">
    <property type="entry name" value="SBP_bac_3"/>
    <property type="match status" value="1"/>
</dbReference>
<proteinExistence type="inferred from homology"/>
<dbReference type="EMBL" id="JARVII010000011">
    <property type="protein sequence ID" value="MDG9699416.1"/>
    <property type="molecule type" value="Genomic_DNA"/>
</dbReference>
<sequence>MTIASASFSRLALRLLAGLAACAALASPAHAGPVLNRIQATGVFKMGYRPNGVPFSWETSPGAATGYAPDICQRIAAGIAAHLKLPKLQVQAVPVLESTRIPAVVNGEIDMECAGTTNNKARREQVAFGLAYFYAGSALMVREGSGITGLSGLGGKNLGVLEGATGNQIIDIHKNRSGGWTLKTFKSMREATTALERGEIDALLDDDVTLLTIAAQSGGKFSVPAQRYSIEPLAPMFSKSDPELERVVLQIMQQLYRDGEMDAIYKRWFLSPLPGLGYNLNLKMGALLQDNLRRPTAYVTDWTVM</sequence>
<evidence type="ECO:0000259" key="5">
    <source>
        <dbReference type="SMART" id="SM00062"/>
    </source>
</evidence>
<dbReference type="GO" id="GO:0006865">
    <property type="term" value="P:amino acid transport"/>
    <property type="evidence" value="ECO:0007669"/>
    <property type="project" value="TreeGrafter"/>
</dbReference>